<dbReference type="STRING" id="285676.GA0070561_3668"/>
<dbReference type="CDD" id="cd03360">
    <property type="entry name" value="LbH_AT_putative"/>
    <property type="match status" value="1"/>
</dbReference>
<dbReference type="AlphaFoldDB" id="A0A1C4XS94"/>
<dbReference type="RefSeq" id="WP_091401495.1">
    <property type="nucleotide sequence ID" value="NZ_FMCR01000003.1"/>
</dbReference>
<keyword evidence="5" id="KW-0012">Acyltransferase</keyword>
<dbReference type="InterPro" id="IPR011004">
    <property type="entry name" value="Trimer_LpxA-like_sf"/>
</dbReference>
<keyword evidence="2" id="KW-0677">Repeat</keyword>
<dbReference type="InterPro" id="IPR020019">
    <property type="entry name" value="AcTrfase_PglD-like"/>
</dbReference>
<evidence type="ECO:0000313" key="5">
    <source>
        <dbReference type="EMBL" id="SCF11377.1"/>
    </source>
</evidence>
<dbReference type="InterPro" id="IPR001451">
    <property type="entry name" value="Hexapep"/>
</dbReference>
<evidence type="ECO:0000256" key="2">
    <source>
        <dbReference type="ARBA" id="ARBA00022737"/>
    </source>
</evidence>
<keyword evidence="1 5" id="KW-0808">Transferase</keyword>
<reference evidence="5 6" key="1">
    <citation type="submission" date="2016-06" db="EMBL/GenBank/DDBJ databases">
        <authorList>
            <person name="Kjaerup R.B."/>
            <person name="Dalgaard T.S."/>
            <person name="Juul-Madsen H.R."/>
        </authorList>
    </citation>
    <scope>NUCLEOTIDE SEQUENCE [LARGE SCALE GENOMIC DNA]</scope>
    <source>
        <strain evidence="5 6">DSM 44871</strain>
    </source>
</reference>
<dbReference type="SUPFAM" id="SSF51161">
    <property type="entry name" value="Trimeric LpxA-like enzymes"/>
    <property type="match status" value="1"/>
</dbReference>
<dbReference type="Proteomes" id="UP000198864">
    <property type="component" value="Unassembled WGS sequence"/>
</dbReference>
<dbReference type="InterPro" id="IPR050179">
    <property type="entry name" value="Trans_hexapeptide_repeat"/>
</dbReference>
<feature type="active site" description="Proton acceptor" evidence="3">
    <location>
        <position position="163"/>
    </location>
</feature>
<dbReference type="EMBL" id="FMCR01000003">
    <property type="protein sequence ID" value="SCF11377.1"/>
    <property type="molecule type" value="Genomic_DNA"/>
</dbReference>
<name>A0A1C4XS94_9ACTN</name>
<gene>
    <name evidence="5" type="ORF">GA0070561_3668</name>
</gene>
<evidence type="ECO:0000256" key="1">
    <source>
        <dbReference type="ARBA" id="ARBA00022679"/>
    </source>
</evidence>
<dbReference type="PANTHER" id="PTHR43300">
    <property type="entry name" value="ACETYLTRANSFERASE"/>
    <property type="match status" value="1"/>
</dbReference>
<evidence type="ECO:0000256" key="3">
    <source>
        <dbReference type="PIRSR" id="PIRSR620019-1"/>
    </source>
</evidence>
<feature type="binding site" evidence="4">
    <location>
        <position position="96"/>
    </location>
    <ligand>
        <name>substrate</name>
    </ligand>
</feature>
<sequence>MAISRRRYNRAMTTVEAARVPAPDRSTSAGPALVVLGTSGHAREIAWIGESAGHPLLGCLGPPLATEAARLPAPWLGEDDWLDSADPSVRYLIGVGDGSVRDRIDRLAGRNGRRAGSLVSPAATVGGRCSLGDGSILWPGAILTTDVRLGRHVHVGTGATVSHDTEIDDFATLLPGCRIAGNSRIGRGTTIAAGATVIDNISIGKNVLVGAGAVVVRDVPENVVVVGVPARILRSDRPAVH</sequence>
<proteinExistence type="predicted"/>
<dbReference type="Gene3D" id="3.40.50.20">
    <property type="match status" value="1"/>
</dbReference>
<evidence type="ECO:0000313" key="6">
    <source>
        <dbReference type="Proteomes" id="UP000198864"/>
    </source>
</evidence>
<protein>
    <submittedName>
        <fullName evidence="5">Sugar O-acyltransferase, sialic acid O-acetyltransferase NeuD family</fullName>
    </submittedName>
</protein>
<feature type="binding site" evidence="4">
    <location>
        <begin position="39"/>
        <end position="41"/>
    </location>
    <ligand>
        <name>substrate</name>
    </ligand>
</feature>
<dbReference type="PANTHER" id="PTHR43300:SF7">
    <property type="entry name" value="UDP-N-ACETYLBACILLOSAMINE N-ACETYLTRANSFERASE"/>
    <property type="match status" value="1"/>
</dbReference>
<accession>A0A1C4XS94</accession>
<dbReference type="NCBIfam" id="TIGR03570">
    <property type="entry name" value="NeuD_NnaD"/>
    <property type="match status" value="1"/>
</dbReference>
<evidence type="ECO:0000256" key="4">
    <source>
        <dbReference type="PIRSR" id="PIRSR620019-2"/>
    </source>
</evidence>
<dbReference type="Pfam" id="PF00132">
    <property type="entry name" value="Hexapep"/>
    <property type="match status" value="1"/>
</dbReference>
<dbReference type="InterPro" id="IPR018357">
    <property type="entry name" value="Hexapep_transf_CS"/>
</dbReference>
<dbReference type="PROSITE" id="PS00101">
    <property type="entry name" value="HEXAPEP_TRANSFERASES"/>
    <property type="match status" value="1"/>
</dbReference>
<dbReference type="Gene3D" id="2.160.10.10">
    <property type="entry name" value="Hexapeptide repeat proteins"/>
    <property type="match status" value="1"/>
</dbReference>
<organism evidence="5 6">
    <name type="scientific">Micromonospora saelicesensis</name>
    <dbReference type="NCBI Taxonomy" id="285676"/>
    <lineage>
        <taxon>Bacteria</taxon>
        <taxon>Bacillati</taxon>
        <taxon>Actinomycetota</taxon>
        <taxon>Actinomycetes</taxon>
        <taxon>Micromonosporales</taxon>
        <taxon>Micromonosporaceae</taxon>
        <taxon>Micromonospora</taxon>
    </lineage>
</organism>
<dbReference type="GO" id="GO:0016746">
    <property type="term" value="F:acyltransferase activity"/>
    <property type="evidence" value="ECO:0007669"/>
    <property type="project" value="UniProtKB-KW"/>
</dbReference>
<feature type="site" description="Increases basicity of active site His" evidence="3">
    <location>
        <position position="164"/>
    </location>
</feature>